<reference evidence="1 2" key="1">
    <citation type="journal article" date="2016" name="Nat. Commun.">
        <title>Thousands of microbial genomes shed light on interconnected biogeochemical processes in an aquifer system.</title>
        <authorList>
            <person name="Anantharaman K."/>
            <person name="Brown C.T."/>
            <person name="Hug L.A."/>
            <person name="Sharon I."/>
            <person name="Castelle C.J."/>
            <person name="Probst A.J."/>
            <person name="Thomas B.C."/>
            <person name="Singh A."/>
            <person name="Wilkins M.J."/>
            <person name="Karaoz U."/>
            <person name="Brodie E.L."/>
            <person name="Williams K.H."/>
            <person name="Hubbard S.S."/>
            <person name="Banfield J.F."/>
        </authorList>
    </citation>
    <scope>NUCLEOTIDE SEQUENCE [LARGE SCALE GENOMIC DNA]</scope>
</reference>
<organism evidence="1 2">
    <name type="scientific">Candidatus Gottesmanbacteria bacterium RIFCSPHIGHO2_02_FULL_39_11</name>
    <dbReference type="NCBI Taxonomy" id="1798382"/>
    <lineage>
        <taxon>Bacteria</taxon>
        <taxon>Candidatus Gottesmaniibacteriota</taxon>
    </lineage>
</organism>
<evidence type="ECO:0000313" key="2">
    <source>
        <dbReference type="Proteomes" id="UP000176923"/>
    </source>
</evidence>
<proteinExistence type="predicted"/>
<sequence>MNDIAAVELSTPSVPLYLLQLRKFPHELRTLQDFRSTPENLGKNPVNTYDWALGWDTSLSTEKGTLDEIGSAERRVKRIESLRHMCERESDAHTEDEARANIRLLRVLLKESATGIGIEPVKKGEGIVSFSLGGIKNLNDHVIGNDQTTGLIQKCQEILENTLRETDLIGLAALPSQQIWKQYSVKIEGTDPFKAAAKIKNAEDLLKKGLHSYIVTHFSADKSKEIEKTLQISVGSSFAKENQENGYDLLRRSIISVQTASFLTSLSPLREKLKENEYFKGDPQLEAIRTQLNTDMSHKEEEDRTLHAVTLTASLRDFIIDKLSSHPEMVQNIKGESGEKMVFSQKFLGILRKNDQEGFSSLFPSLSNSEREILFNFSKAYTQGLEIPILIKYFTEETSQSHIEKIGKIRGLSDKLLGILKKETNRTDDDKKILKEAWDIVLSDQRYLNKNSEAQVTSSCVFDNEALRFPSAHYINFDIRGLGAELLNAYQKGFTSFPKNLTYDQFLEKSKTWEEIGWRKIHQTFDFVLKKLNSQFPRSGGSVGKIRGDEGVFILSSEESGGVNSKKLLDFLYELQKSVTRNKDIADVRLSVVTADTFRDVSSPVAHHLKTVKIVEEDGSKVAKDIEANSYFGADSFAVVTINPDAHEFKFNLGMIGIGDTEGSMRESSTFSLDSYDRQKVWEHLRTLLQEIT</sequence>
<comment type="caution">
    <text evidence="1">The sequence shown here is derived from an EMBL/GenBank/DDBJ whole genome shotgun (WGS) entry which is preliminary data.</text>
</comment>
<gene>
    <name evidence="1" type="ORF">A3D77_05105</name>
</gene>
<accession>A0A1F5ZMW7</accession>
<dbReference type="Proteomes" id="UP000176923">
    <property type="component" value="Unassembled WGS sequence"/>
</dbReference>
<dbReference type="AlphaFoldDB" id="A0A1F5ZMW7"/>
<protein>
    <submittedName>
        <fullName evidence="1">Uncharacterized protein</fullName>
    </submittedName>
</protein>
<dbReference type="EMBL" id="MFJL01000036">
    <property type="protein sequence ID" value="OGG13442.1"/>
    <property type="molecule type" value="Genomic_DNA"/>
</dbReference>
<name>A0A1F5ZMW7_9BACT</name>
<dbReference type="STRING" id="1798382.A3D77_05105"/>
<evidence type="ECO:0000313" key="1">
    <source>
        <dbReference type="EMBL" id="OGG13442.1"/>
    </source>
</evidence>